<dbReference type="CDD" id="cd19494">
    <property type="entry name" value="Elp4"/>
    <property type="match status" value="1"/>
</dbReference>
<evidence type="ECO:0000256" key="5">
    <source>
        <dbReference type="ARBA" id="ARBA00020265"/>
    </source>
</evidence>
<dbReference type="STRING" id="745531.A0A0C3P3F3"/>
<dbReference type="UniPathway" id="UPA00988"/>
<evidence type="ECO:0000313" key="11">
    <source>
        <dbReference type="Proteomes" id="UP000053257"/>
    </source>
</evidence>
<dbReference type="GO" id="GO:0002098">
    <property type="term" value="P:tRNA wobble uridine modification"/>
    <property type="evidence" value="ECO:0007669"/>
    <property type="project" value="InterPro"/>
</dbReference>
<sequence length="360" mass="39606">MSSFKRKTSTKQGENPSGTKLLPGSSSVLIASTGIPSLDDILGGGLPLTCLQVILAPDAHTGYGELVQKYFLSQGLASGQDICVIHDHPRNFVEGSMWLPVSSAHAADDDQEEKTEGDDAKIKIAWRYEQMKKFQTTVTSSDQSGDNFHKVFDLTSKMPALVIDNAVAKKQLTFLDIPSLEERPIRRVLEQINELLGPEETEPSVRKPLRICVPSFGAPVWGDVEPKDLCYFLYTLRSMLQRHRHACASVSLPSYLSEESWGGPGWINKLGWFSDACISLSAFSANPSLSAIFPSYHGFVHIHSLPAPLALVPPSDKYSSLRGLSSSGENNLAFKCMRKRLVFETLHLDLEGGVSERRTT</sequence>
<evidence type="ECO:0000256" key="3">
    <source>
        <dbReference type="ARBA" id="ARBA00005043"/>
    </source>
</evidence>
<evidence type="ECO:0000256" key="2">
    <source>
        <dbReference type="ARBA" id="ARBA00004496"/>
    </source>
</evidence>
<evidence type="ECO:0000313" key="10">
    <source>
        <dbReference type="EMBL" id="KIP12449.1"/>
    </source>
</evidence>
<organism evidence="10 11">
    <name type="scientific">Phlebiopsis gigantea (strain 11061_1 CR5-6)</name>
    <name type="common">White-rot fungus</name>
    <name type="synonym">Peniophora gigantea</name>
    <dbReference type="NCBI Taxonomy" id="745531"/>
    <lineage>
        <taxon>Eukaryota</taxon>
        <taxon>Fungi</taxon>
        <taxon>Dikarya</taxon>
        <taxon>Basidiomycota</taxon>
        <taxon>Agaricomycotina</taxon>
        <taxon>Agaricomycetes</taxon>
        <taxon>Polyporales</taxon>
        <taxon>Phanerochaetaceae</taxon>
        <taxon>Phlebiopsis</taxon>
    </lineage>
</organism>
<accession>A0A0C3P3F3</accession>
<comment type="subcellular location">
    <subcellularLocation>
        <location evidence="2">Cytoplasm</location>
    </subcellularLocation>
    <subcellularLocation>
        <location evidence="1">Nucleus</location>
    </subcellularLocation>
</comment>
<feature type="compositionally biased region" description="Polar residues" evidence="9">
    <location>
        <begin position="10"/>
        <end position="23"/>
    </location>
</feature>
<feature type="non-terminal residue" evidence="10">
    <location>
        <position position="360"/>
    </location>
</feature>
<dbReference type="OrthoDB" id="289162at2759"/>
<evidence type="ECO:0000256" key="8">
    <source>
        <dbReference type="ARBA" id="ARBA00023242"/>
    </source>
</evidence>
<evidence type="ECO:0000256" key="7">
    <source>
        <dbReference type="ARBA" id="ARBA00022694"/>
    </source>
</evidence>
<dbReference type="Proteomes" id="UP000053257">
    <property type="component" value="Unassembled WGS sequence"/>
</dbReference>
<dbReference type="Pfam" id="PF05625">
    <property type="entry name" value="PAXNEB"/>
    <property type="match status" value="1"/>
</dbReference>
<evidence type="ECO:0000256" key="6">
    <source>
        <dbReference type="ARBA" id="ARBA00022490"/>
    </source>
</evidence>
<name>A0A0C3P3F3_PHLG1</name>
<proteinExistence type="inferred from homology"/>
<dbReference type="Gene3D" id="3.40.50.300">
    <property type="entry name" value="P-loop containing nucleotide triphosphate hydrolases"/>
    <property type="match status" value="1"/>
</dbReference>
<evidence type="ECO:0000256" key="1">
    <source>
        <dbReference type="ARBA" id="ARBA00004123"/>
    </source>
</evidence>
<evidence type="ECO:0000256" key="4">
    <source>
        <dbReference type="ARBA" id="ARBA00007573"/>
    </source>
</evidence>
<dbReference type="GO" id="GO:0005737">
    <property type="term" value="C:cytoplasm"/>
    <property type="evidence" value="ECO:0007669"/>
    <property type="project" value="UniProtKB-SubCell"/>
</dbReference>
<feature type="region of interest" description="Disordered" evidence="9">
    <location>
        <begin position="1"/>
        <end position="23"/>
    </location>
</feature>
<keyword evidence="11" id="KW-1185">Reference proteome</keyword>
<protein>
    <recommendedName>
        <fullName evidence="5">Elongator complex protein 4</fullName>
    </recommendedName>
</protein>
<dbReference type="GO" id="GO:0008023">
    <property type="term" value="C:transcription elongation factor complex"/>
    <property type="evidence" value="ECO:0007669"/>
    <property type="project" value="TreeGrafter"/>
</dbReference>
<evidence type="ECO:0000256" key="9">
    <source>
        <dbReference type="SAM" id="MobiDB-lite"/>
    </source>
</evidence>
<dbReference type="PANTHER" id="PTHR12896:SF1">
    <property type="entry name" value="ELONGATOR COMPLEX PROTEIN 4"/>
    <property type="match status" value="1"/>
</dbReference>
<dbReference type="AlphaFoldDB" id="A0A0C3P3F3"/>
<reference evidence="10 11" key="1">
    <citation type="journal article" date="2014" name="PLoS Genet.">
        <title>Analysis of the Phlebiopsis gigantea genome, transcriptome and secretome provides insight into its pioneer colonization strategies of wood.</title>
        <authorList>
            <person name="Hori C."/>
            <person name="Ishida T."/>
            <person name="Igarashi K."/>
            <person name="Samejima M."/>
            <person name="Suzuki H."/>
            <person name="Master E."/>
            <person name="Ferreira P."/>
            <person name="Ruiz-Duenas F.J."/>
            <person name="Held B."/>
            <person name="Canessa P."/>
            <person name="Larrondo L.F."/>
            <person name="Schmoll M."/>
            <person name="Druzhinina I.S."/>
            <person name="Kubicek C.P."/>
            <person name="Gaskell J.A."/>
            <person name="Kersten P."/>
            <person name="St John F."/>
            <person name="Glasner J."/>
            <person name="Sabat G."/>
            <person name="Splinter BonDurant S."/>
            <person name="Syed K."/>
            <person name="Yadav J."/>
            <person name="Mgbeahuruike A.C."/>
            <person name="Kovalchuk A."/>
            <person name="Asiegbu F.O."/>
            <person name="Lackner G."/>
            <person name="Hoffmeister D."/>
            <person name="Rencoret J."/>
            <person name="Gutierrez A."/>
            <person name="Sun H."/>
            <person name="Lindquist E."/>
            <person name="Barry K."/>
            <person name="Riley R."/>
            <person name="Grigoriev I.V."/>
            <person name="Henrissat B."/>
            <person name="Kues U."/>
            <person name="Berka R.M."/>
            <person name="Martinez A.T."/>
            <person name="Covert S.F."/>
            <person name="Blanchette R.A."/>
            <person name="Cullen D."/>
        </authorList>
    </citation>
    <scope>NUCLEOTIDE SEQUENCE [LARGE SCALE GENOMIC DNA]</scope>
    <source>
        <strain evidence="10 11">11061_1 CR5-6</strain>
    </source>
</reference>
<dbReference type="GO" id="GO:0033588">
    <property type="term" value="C:elongator holoenzyme complex"/>
    <property type="evidence" value="ECO:0007669"/>
    <property type="project" value="InterPro"/>
</dbReference>
<dbReference type="PANTHER" id="PTHR12896">
    <property type="entry name" value="PAX6 NEIGHBOR PROTEIN PAXNEB"/>
    <property type="match status" value="1"/>
</dbReference>
<dbReference type="EMBL" id="KN840439">
    <property type="protein sequence ID" value="KIP12449.1"/>
    <property type="molecule type" value="Genomic_DNA"/>
</dbReference>
<keyword evidence="6" id="KW-0963">Cytoplasm</keyword>
<comment type="similarity">
    <text evidence="4">Belongs to the ELP4 family.</text>
</comment>
<dbReference type="InterPro" id="IPR027417">
    <property type="entry name" value="P-loop_NTPase"/>
</dbReference>
<dbReference type="HOGENOM" id="CLU_031345_1_0_1"/>
<gene>
    <name evidence="10" type="ORF">PHLGIDRAFT_56188</name>
</gene>
<comment type="pathway">
    <text evidence="3">tRNA modification; 5-methoxycarbonylmethyl-2-thiouridine-tRNA biosynthesis.</text>
</comment>
<keyword evidence="7" id="KW-0819">tRNA processing</keyword>
<dbReference type="InterPro" id="IPR008728">
    <property type="entry name" value="Elongator_complex_protein_4"/>
</dbReference>
<keyword evidence="8" id="KW-0539">Nucleus</keyword>